<accession>A0A9W9ACZ1</accession>
<dbReference type="AlphaFoldDB" id="A0A9W9ACZ1"/>
<evidence type="ECO:0000313" key="4">
    <source>
        <dbReference type="EMBL" id="KAJ4479249.1"/>
    </source>
</evidence>
<gene>
    <name evidence="4" type="ORF">J3R30DRAFT_3404061</name>
</gene>
<proteinExistence type="predicted"/>
<feature type="coiled-coil region" evidence="1">
    <location>
        <begin position="302"/>
        <end position="343"/>
    </location>
</feature>
<evidence type="ECO:0000256" key="1">
    <source>
        <dbReference type="SAM" id="Coils"/>
    </source>
</evidence>
<protein>
    <submittedName>
        <fullName evidence="4">Uncharacterized protein</fullName>
    </submittedName>
</protein>
<comment type="caution">
    <text evidence="4">The sequence shown here is derived from an EMBL/GenBank/DDBJ whole genome shotgun (WGS) entry which is preliminary data.</text>
</comment>
<dbReference type="EMBL" id="JAOTPV010000008">
    <property type="protein sequence ID" value="KAJ4479249.1"/>
    <property type="molecule type" value="Genomic_DNA"/>
</dbReference>
<feature type="region of interest" description="Disordered" evidence="2">
    <location>
        <begin position="35"/>
        <end position="115"/>
    </location>
</feature>
<keyword evidence="5" id="KW-1185">Reference proteome</keyword>
<keyword evidence="3" id="KW-0472">Membrane</keyword>
<evidence type="ECO:0000313" key="5">
    <source>
        <dbReference type="Proteomes" id="UP001150266"/>
    </source>
</evidence>
<name>A0A9W9ACZ1_9AGAR</name>
<organism evidence="4 5">
    <name type="scientific">Lentinula aciculospora</name>
    <dbReference type="NCBI Taxonomy" id="153920"/>
    <lineage>
        <taxon>Eukaryota</taxon>
        <taxon>Fungi</taxon>
        <taxon>Dikarya</taxon>
        <taxon>Basidiomycota</taxon>
        <taxon>Agaricomycotina</taxon>
        <taxon>Agaricomycetes</taxon>
        <taxon>Agaricomycetidae</taxon>
        <taxon>Agaricales</taxon>
        <taxon>Marasmiineae</taxon>
        <taxon>Omphalotaceae</taxon>
        <taxon>Lentinula</taxon>
    </lineage>
</organism>
<evidence type="ECO:0000256" key="2">
    <source>
        <dbReference type="SAM" id="MobiDB-lite"/>
    </source>
</evidence>
<keyword evidence="3" id="KW-1133">Transmembrane helix</keyword>
<keyword evidence="1" id="KW-0175">Coiled coil</keyword>
<reference evidence="4" key="1">
    <citation type="submission" date="2022-08" db="EMBL/GenBank/DDBJ databases">
        <title>A Global Phylogenomic Analysis of the Shiitake Genus Lentinula.</title>
        <authorList>
            <consortium name="DOE Joint Genome Institute"/>
            <person name="Sierra-Patev S."/>
            <person name="Min B."/>
            <person name="Naranjo-Ortiz M."/>
            <person name="Looney B."/>
            <person name="Konkel Z."/>
            <person name="Slot J.C."/>
            <person name="Sakamoto Y."/>
            <person name="Steenwyk J.L."/>
            <person name="Rokas A."/>
            <person name="Carro J."/>
            <person name="Camarero S."/>
            <person name="Ferreira P."/>
            <person name="Molpeceres G."/>
            <person name="Ruiz-Duenas F.J."/>
            <person name="Serrano A."/>
            <person name="Henrissat B."/>
            <person name="Drula E."/>
            <person name="Hughes K.W."/>
            <person name="Mata J.L."/>
            <person name="Ishikawa N.K."/>
            <person name="Vargas-Isla R."/>
            <person name="Ushijima S."/>
            <person name="Smith C.A."/>
            <person name="Ahrendt S."/>
            <person name="Andreopoulos W."/>
            <person name="He G."/>
            <person name="Labutti K."/>
            <person name="Lipzen A."/>
            <person name="Ng V."/>
            <person name="Riley R."/>
            <person name="Sandor L."/>
            <person name="Barry K."/>
            <person name="Martinez A.T."/>
            <person name="Xiao Y."/>
            <person name="Gibbons J.G."/>
            <person name="Terashima K."/>
            <person name="Grigoriev I.V."/>
            <person name="Hibbett D.S."/>
        </authorList>
    </citation>
    <scope>NUCLEOTIDE SEQUENCE</scope>
    <source>
        <strain evidence="4">JLM2183</strain>
    </source>
</reference>
<feature type="transmembrane region" description="Helical" evidence="3">
    <location>
        <begin position="6"/>
        <end position="30"/>
    </location>
</feature>
<dbReference type="PROSITE" id="PS51257">
    <property type="entry name" value="PROKAR_LIPOPROTEIN"/>
    <property type="match status" value="1"/>
</dbReference>
<feature type="compositionally biased region" description="Polar residues" evidence="2">
    <location>
        <begin position="39"/>
        <end position="51"/>
    </location>
</feature>
<evidence type="ECO:0000256" key="3">
    <source>
        <dbReference type="SAM" id="Phobius"/>
    </source>
</evidence>
<keyword evidence="3" id="KW-0812">Transmembrane</keyword>
<sequence>MVPGRSLHLIFTVYILLASCLNVIALPLVAHSHLPRGATRSSPIPTDSIPLQQLRKPTPPPPRFKADSNNTQPPQPPPRTYTSKSLPPIPPSRGFTSTAAQIPKKDKFPQVTLNPPNRVTKKVSFASDTKPVCPDGIPLEFFCAMCDTQNYPHYPWAIDRWGIILNHARVAMTLPSGTIATQSISDKSGKNEDFCIRIKHEATISKILARVRRMDQLPARALSQFVTDVLHILKTEFSDSLVLPEDLDSNVQKWIKKKLQDVDDKILEDHKGKVEKDAARCDNPKNACAVAWSHYNLAISFYQKQIEQCKEQERRCGALESQLKETQAQLEQAKQQLKGKPRDSCCVVM</sequence>
<dbReference type="Proteomes" id="UP001150266">
    <property type="component" value="Unassembled WGS sequence"/>
</dbReference>